<accession>Q50DZ4</accession>
<dbReference type="PROSITE" id="PS51257">
    <property type="entry name" value="PROKAR_LIPOPROTEIN"/>
    <property type="match status" value="1"/>
</dbReference>
<organism evidence="2">
    <name type="scientific">Clostridium sp. MLG245</name>
    <dbReference type="NCBI Taxonomy" id="301904"/>
    <lineage>
        <taxon>Bacteria</taxon>
        <taxon>Bacillati</taxon>
        <taxon>Bacillota</taxon>
        <taxon>Clostridia</taxon>
        <taxon>Eubacteriales</taxon>
        <taxon>Clostridiaceae</taxon>
        <taxon>Clostridium</taxon>
    </lineage>
</organism>
<dbReference type="AlphaFoldDB" id="Q50DZ4"/>
<protein>
    <recommendedName>
        <fullName evidence="3">Lipoprotein</fullName>
    </recommendedName>
</protein>
<evidence type="ECO:0000313" key="2">
    <source>
        <dbReference type="EMBL" id="AAX55770.1"/>
    </source>
</evidence>
<reference evidence="2" key="1">
    <citation type="journal article" date="2005" name="Antimicrob. Agents Chemother.">
        <title>Molecular characterization of vanB elements in naturally occurring gut anaerobes.</title>
        <authorList>
            <person name="Ballard S.A."/>
            <person name="Pertile K.K."/>
            <person name="Lim M."/>
            <person name="Johnson P.D.R."/>
            <person name="Grayson M.L."/>
        </authorList>
    </citation>
    <scope>NUCLEOTIDE SEQUENCE</scope>
    <source>
        <strain evidence="2">MLG245</strain>
    </source>
</reference>
<evidence type="ECO:0000256" key="1">
    <source>
        <dbReference type="SAM" id="MobiDB-lite"/>
    </source>
</evidence>
<dbReference type="EMBL" id="AY841986">
    <property type="protein sequence ID" value="AAX55770.1"/>
    <property type="molecule type" value="Genomic_DNA"/>
</dbReference>
<evidence type="ECO:0008006" key="3">
    <source>
        <dbReference type="Google" id="ProtNLM"/>
    </source>
</evidence>
<name>Q50DZ4_9CLOT</name>
<feature type="region of interest" description="Disordered" evidence="1">
    <location>
        <begin position="66"/>
        <end position="85"/>
    </location>
</feature>
<proteinExistence type="predicted"/>
<sequence>MFKNFLYIVLNPLFCALASCRSEGVFIDFIYNSTDSYNYYYELLCIFPKLPATGRYLSNLNMQTQEDYKNGSDNSMGGQSYAENR</sequence>